<comment type="pathway">
    <text evidence="2 15">Amino-acid biosynthesis; L-lysine biosynthesis via DAP pathway; (S)-tetrahydrodipicolinate from L-aspartate: step 2/4.</text>
</comment>
<keyword evidence="13 15" id="KW-0486">Methionine biosynthesis</keyword>
<feature type="binding site" evidence="15">
    <location>
        <position position="156"/>
    </location>
    <ligand>
        <name>substrate</name>
    </ligand>
</feature>
<feature type="binding site" evidence="15">
    <location>
        <begin position="12"/>
        <end position="15"/>
    </location>
    <ligand>
        <name>NADP(+)</name>
        <dbReference type="ChEBI" id="CHEBI:58349"/>
    </ligand>
</feature>
<dbReference type="UniPathway" id="UPA00034">
    <property type="reaction ID" value="UER00016"/>
</dbReference>
<feature type="binding site" evidence="15">
    <location>
        <begin position="40"/>
        <end position="41"/>
    </location>
    <ligand>
        <name>NADP(+)</name>
        <dbReference type="ChEBI" id="CHEBI:58349"/>
    </ligand>
</feature>
<dbReference type="Pfam" id="PF01118">
    <property type="entry name" value="Semialdhyde_dh"/>
    <property type="match status" value="1"/>
</dbReference>
<evidence type="ECO:0000256" key="14">
    <source>
        <dbReference type="ARBA" id="ARBA00047891"/>
    </source>
</evidence>
<sequence length="345" mass="37950">MKKYSVAIVGATGAVGKQILYLLEKSTIQIDQLRLLASAKSAGKTEKFKNKEIVVEETTEDSFKDIDLAFFSASGTVTKKYQQVARDLGAIVIDNTSAFRMDADVPLVIPEVNPEQLHAHNQLIANPNCSTIQMVVTLKPIAEAFGLQRVIVSTYQAVSGAGLDALKEMETQTQAVLNGKKPQAHILPSSSDKKHYPIAFNAIPQIDLFSEDGYTLEEWKMINETKKIMKIEALQVAATCVRIPVKSGHSESIYLEVNKDNVTVNDIKKVLENAPGVLLEDKPSNQIYPMAITAAGKKEVFVGRIRRDLDNKKGFHLWVVSDNLIKGAALNAVQIAEKMIDMSLL</sequence>
<dbReference type="GO" id="GO:0050661">
    <property type="term" value="F:NADP binding"/>
    <property type="evidence" value="ECO:0007669"/>
    <property type="project" value="UniProtKB-UniRule"/>
</dbReference>
<dbReference type="InterPro" id="IPR000534">
    <property type="entry name" value="Semialdehyde_DH_NAD-bd"/>
</dbReference>
<evidence type="ECO:0000313" key="19">
    <source>
        <dbReference type="Proteomes" id="UP000188993"/>
    </source>
</evidence>
<comment type="pathway">
    <text evidence="1 15">Amino-acid biosynthesis; L-methionine biosynthesis via de novo pathway; L-homoserine from L-aspartate: step 2/3.</text>
</comment>
<evidence type="ECO:0000256" key="8">
    <source>
        <dbReference type="ARBA" id="ARBA00022697"/>
    </source>
</evidence>
<comment type="similarity">
    <text evidence="4 15">Belongs to the aspartate-semialdehyde dehydrogenase family.</text>
</comment>
<dbReference type="GO" id="GO:0004073">
    <property type="term" value="F:aspartate-semialdehyde dehydrogenase activity"/>
    <property type="evidence" value="ECO:0007669"/>
    <property type="project" value="UniProtKB-UniRule"/>
</dbReference>
<evidence type="ECO:0000256" key="6">
    <source>
        <dbReference type="ARBA" id="ARBA00013120"/>
    </source>
</evidence>
<dbReference type="GO" id="GO:0051287">
    <property type="term" value="F:NAD binding"/>
    <property type="evidence" value="ECO:0007669"/>
    <property type="project" value="InterPro"/>
</dbReference>
<feature type="binding site" evidence="15">
    <location>
        <begin position="159"/>
        <end position="160"/>
    </location>
    <ligand>
        <name>NADP(+)</name>
        <dbReference type="ChEBI" id="CHEBI:58349"/>
    </ligand>
</feature>
<dbReference type="STRING" id="708126.BW727_100528"/>
<evidence type="ECO:0000256" key="9">
    <source>
        <dbReference type="ARBA" id="ARBA00022857"/>
    </source>
</evidence>
<feature type="domain" description="Semialdehyde dehydrogenase NAD-binding" evidence="17">
    <location>
        <begin position="5"/>
        <end position="120"/>
    </location>
</feature>
<protein>
    <recommendedName>
        <fullName evidence="6 15">Aspartate-semialdehyde dehydrogenase</fullName>
        <shortName evidence="15">ASA dehydrogenase</shortName>
        <shortName evidence="15">ASADH</shortName>
        <ecNumber evidence="6 15">1.2.1.11</ecNumber>
    </recommendedName>
    <alternativeName>
        <fullName evidence="15">Aspartate-beta-semialdehyde dehydrogenase</fullName>
    </alternativeName>
</protein>
<evidence type="ECO:0000313" key="18">
    <source>
        <dbReference type="EMBL" id="AQS52921.1"/>
    </source>
</evidence>
<dbReference type="UniPathway" id="UPA00050">
    <property type="reaction ID" value="UER00463"/>
</dbReference>
<dbReference type="PANTHER" id="PTHR46278">
    <property type="entry name" value="DEHYDROGENASE, PUTATIVE-RELATED"/>
    <property type="match status" value="1"/>
</dbReference>
<dbReference type="InterPro" id="IPR012080">
    <property type="entry name" value="Asp_semialdehyde_DH"/>
</dbReference>
<dbReference type="InterPro" id="IPR036291">
    <property type="entry name" value="NAD(P)-bd_dom_sf"/>
</dbReference>
<evidence type="ECO:0000256" key="11">
    <source>
        <dbReference type="ARBA" id="ARBA00023002"/>
    </source>
</evidence>
<feature type="active site" description="Acyl-thioester intermediate" evidence="15 16">
    <location>
        <position position="129"/>
    </location>
</feature>
<dbReference type="Gene3D" id="3.30.360.10">
    <property type="entry name" value="Dihydrodipicolinate Reductase, domain 2"/>
    <property type="match status" value="1"/>
</dbReference>
<dbReference type="SMART" id="SM00859">
    <property type="entry name" value="Semialdhyde_dh"/>
    <property type="match status" value="1"/>
</dbReference>
<feature type="binding site" evidence="15">
    <location>
        <position position="323"/>
    </location>
    <ligand>
        <name>NADP(+)</name>
        <dbReference type="ChEBI" id="CHEBI:58349"/>
    </ligand>
</feature>
<proteinExistence type="inferred from homology"/>
<dbReference type="GO" id="GO:0071266">
    <property type="term" value="P:'de novo' L-methionine biosynthetic process"/>
    <property type="evidence" value="ECO:0007669"/>
    <property type="project" value="UniProtKB-UniRule"/>
</dbReference>
<feature type="binding site" evidence="15">
    <location>
        <position position="100"/>
    </location>
    <ligand>
        <name>phosphate</name>
        <dbReference type="ChEBI" id="CHEBI:43474"/>
    </ligand>
</feature>
<feature type="binding site" evidence="15">
    <location>
        <position position="242"/>
    </location>
    <ligand>
        <name>substrate</name>
    </ligand>
</feature>
<evidence type="ECO:0000256" key="1">
    <source>
        <dbReference type="ARBA" id="ARBA00005021"/>
    </source>
</evidence>
<organism evidence="18 19">
    <name type="scientific">Jeotgalibaca dankookensis</name>
    <dbReference type="NCBI Taxonomy" id="708126"/>
    <lineage>
        <taxon>Bacteria</taxon>
        <taxon>Bacillati</taxon>
        <taxon>Bacillota</taxon>
        <taxon>Bacilli</taxon>
        <taxon>Lactobacillales</taxon>
        <taxon>Carnobacteriaceae</taxon>
        <taxon>Jeotgalibaca</taxon>
    </lineage>
</organism>
<dbReference type="InterPro" id="IPR000319">
    <property type="entry name" value="Asp-semialdehyde_DH_CS"/>
</dbReference>
<dbReference type="GO" id="GO:0009097">
    <property type="term" value="P:isoleucine biosynthetic process"/>
    <property type="evidence" value="ECO:0007669"/>
    <property type="project" value="UniProtKB-UniRule"/>
</dbReference>
<keyword evidence="10 15" id="KW-0220">Diaminopimelate biosynthesis</keyword>
<keyword evidence="7 15" id="KW-0028">Amino-acid biosynthesis</keyword>
<keyword evidence="12 15" id="KW-0457">Lysine biosynthesis</keyword>
<evidence type="ECO:0000256" key="10">
    <source>
        <dbReference type="ARBA" id="ARBA00022915"/>
    </source>
</evidence>
<evidence type="ECO:0000256" key="16">
    <source>
        <dbReference type="PIRSR" id="PIRSR000148-1"/>
    </source>
</evidence>
<evidence type="ECO:0000256" key="4">
    <source>
        <dbReference type="ARBA" id="ARBA00010584"/>
    </source>
</evidence>
<name>A0A1S6IN51_9LACT</name>
<keyword evidence="11 15" id="KW-0560">Oxidoreductase</keyword>
<reference evidence="18 19" key="1">
    <citation type="journal article" date="2014" name="Int. J. Syst. Evol. Microbiol.">
        <title>Jeotgalibaca dankookensis gen. nov., sp. nov., a member of the family Carnobacteriaceae, isolated from seujeot (Korean traditional food).</title>
        <authorList>
            <person name="Lee D.G."/>
            <person name="Trujillo M.E."/>
            <person name="Kang H."/>
            <person name="Ahn T.Y."/>
        </authorList>
    </citation>
    <scope>NUCLEOTIDE SEQUENCE [LARGE SCALE GENOMIC DNA]</scope>
    <source>
        <strain evidence="18 19">EX-07</strain>
    </source>
</reference>
<dbReference type="PIRSF" id="PIRSF000148">
    <property type="entry name" value="ASA_dh"/>
    <property type="match status" value="1"/>
</dbReference>
<comment type="subunit">
    <text evidence="5 15">Homodimer.</text>
</comment>
<dbReference type="GO" id="GO:0019877">
    <property type="term" value="P:diaminopimelate biosynthetic process"/>
    <property type="evidence" value="ECO:0007669"/>
    <property type="project" value="UniProtKB-UniRule"/>
</dbReference>
<dbReference type="Pfam" id="PF02774">
    <property type="entry name" value="Semialdhyde_dhC"/>
    <property type="match status" value="1"/>
</dbReference>
<dbReference type="CDD" id="cd18131">
    <property type="entry name" value="ASADH_C_bac_euk_like"/>
    <property type="match status" value="1"/>
</dbReference>
<dbReference type="KEGG" id="jda:BW727_100528"/>
<feature type="active site" description="Proton acceptor" evidence="15 16">
    <location>
        <position position="249"/>
    </location>
</feature>
<dbReference type="Gene3D" id="3.40.50.720">
    <property type="entry name" value="NAD(P)-binding Rossmann-like Domain"/>
    <property type="match status" value="1"/>
</dbReference>
<keyword evidence="9 15" id="KW-0521">NADP</keyword>
<dbReference type="HAMAP" id="MF_02121">
    <property type="entry name" value="ASADH"/>
    <property type="match status" value="1"/>
</dbReference>
<comment type="caution">
    <text evidence="15">Lacks conserved residue(s) required for the propagation of feature annotation.</text>
</comment>
<dbReference type="InterPro" id="IPR005986">
    <property type="entry name" value="Asp_semialdehyde_DH_beta"/>
</dbReference>
<dbReference type="RefSeq" id="WP_062467691.1">
    <property type="nucleotide sequence ID" value="NZ_BBYN01000001.1"/>
</dbReference>
<dbReference type="Proteomes" id="UP000188993">
    <property type="component" value="Chromosome"/>
</dbReference>
<gene>
    <name evidence="15 18" type="primary">asd</name>
    <name evidence="18" type="ORF">BW727_100528</name>
</gene>
<keyword evidence="8 15" id="KW-0791">Threonine biosynthesis</keyword>
<dbReference type="GO" id="GO:0046983">
    <property type="term" value="F:protein dimerization activity"/>
    <property type="evidence" value="ECO:0007669"/>
    <property type="project" value="InterPro"/>
</dbReference>
<evidence type="ECO:0000256" key="12">
    <source>
        <dbReference type="ARBA" id="ARBA00023154"/>
    </source>
</evidence>
<dbReference type="AlphaFoldDB" id="A0A1S6IN51"/>
<evidence type="ECO:0000259" key="17">
    <source>
        <dbReference type="SMART" id="SM00859"/>
    </source>
</evidence>
<dbReference type="PANTHER" id="PTHR46278:SF2">
    <property type="entry name" value="ASPARTATE-SEMIALDEHYDE DEHYDROGENASE"/>
    <property type="match status" value="1"/>
</dbReference>
<evidence type="ECO:0000256" key="5">
    <source>
        <dbReference type="ARBA" id="ARBA00011738"/>
    </source>
</evidence>
<dbReference type="OrthoDB" id="9805684at2"/>
<evidence type="ECO:0000256" key="13">
    <source>
        <dbReference type="ARBA" id="ARBA00023167"/>
    </source>
</evidence>
<comment type="catalytic activity">
    <reaction evidence="14 15">
        <text>L-aspartate 4-semialdehyde + phosphate + NADP(+) = 4-phospho-L-aspartate + NADPH + H(+)</text>
        <dbReference type="Rhea" id="RHEA:24284"/>
        <dbReference type="ChEBI" id="CHEBI:15378"/>
        <dbReference type="ChEBI" id="CHEBI:43474"/>
        <dbReference type="ChEBI" id="CHEBI:57535"/>
        <dbReference type="ChEBI" id="CHEBI:57783"/>
        <dbReference type="ChEBI" id="CHEBI:58349"/>
        <dbReference type="ChEBI" id="CHEBI:537519"/>
        <dbReference type="EC" id="1.2.1.11"/>
    </reaction>
</comment>
<dbReference type="PROSITE" id="PS01103">
    <property type="entry name" value="ASD"/>
    <property type="match status" value="1"/>
</dbReference>
<dbReference type="GO" id="GO:0009088">
    <property type="term" value="P:threonine biosynthetic process"/>
    <property type="evidence" value="ECO:0007669"/>
    <property type="project" value="UniProtKB-UniRule"/>
</dbReference>
<evidence type="ECO:0000256" key="7">
    <source>
        <dbReference type="ARBA" id="ARBA00022605"/>
    </source>
</evidence>
<comment type="pathway">
    <text evidence="3 15">Amino-acid biosynthesis; L-threonine biosynthesis; L-threonine from L-aspartate: step 2/5.</text>
</comment>
<evidence type="ECO:0000256" key="15">
    <source>
        <dbReference type="HAMAP-Rule" id="MF_02121"/>
    </source>
</evidence>
<dbReference type="EMBL" id="CP019728">
    <property type="protein sequence ID" value="AQS52921.1"/>
    <property type="molecule type" value="Genomic_DNA"/>
</dbReference>
<dbReference type="NCBIfam" id="TIGR01296">
    <property type="entry name" value="asd_B"/>
    <property type="match status" value="1"/>
</dbReference>
<dbReference type="EC" id="1.2.1.11" evidence="6 15"/>
<accession>A0A1S6IN51</accession>
<evidence type="ECO:0000256" key="2">
    <source>
        <dbReference type="ARBA" id="ARBA00005076"/>
    </source>
</evidence>
<dbReference type="NCBIfam" id="NF011456">
    <property type="entry name" value="PRK14874.1"/>
    <property type="match status" value="1"/>
</dbReference>
<evidence type="ECO:0000256" key="3">
    <source>
        <dbReference type="ARBA" id="ARBA00005097"/>
    </source>
</evidence>
<dbReference type="SUPFAM" id="SSF51735">
    <property type="entry name" value="NAD(P)-binding Rossmann-fold domains"/>
    <property type="match status" value="1"/>
</dbReference>
<dbReference type="SUPFAM" id="SSF55347">
    <property type="entry name" value="Glyceraldehyde-3-phosphate dehydrogenase-like, C-terminal domain"/>
    <property type="match status" value="1"/>
</dbReference>
<comment type="function">
    <text evidence="15">Catalyzes the NADPH-dependent formation of L-aspartate-semialdehyde (L-ASA) by the reductive dephosphorylation of L-aspartyl-4-phosphate.</text>
</comment>
<dbReference type="UniPathway" id="UPA00051">
    <property type="reaction ID" value="UER00464"/>
</dbReference>
<dbReference type="CDD" id="cd02316">
    <property type="entry name" value="VcASADH2_like_N"/>
    <property type="match status" value="1"/>
</dbReference>
<dbReference type="GO" id="GO:0009089">
    <property type="term" value="P:lysine biosynthetic process via diaminopimelate"/>
    <property type="evidence" value="ECO:0007669"/>
    <property type="project" value="UniProtKB-UniRule"/>
</dbReference>
<keyword evidence="19" id="KW-1185">Reference proteome</keyword>
<dbReference type="InterPro" id="IPR012280">
    <property type="entry name" value="Semialdhyde_DH_dimer_dom"/>
</dbReference>